<protein>
    <submittedName>
        <fullName evidence="2">Uncharacterized protein</fullName>
    </submittedName>
</protein>
<proteinExistence type="predicted"/>
<gene>
    <name evidence="2" type="ORF">EDC25_12123</name>
</gene>
<sequence>MAGPSGQRKYPERSLVPGGSMSVAERGSTGIHAKRRFARMRRPAHPGRQASTLCGSLFDDTPTMELNPLFSALDDLKARVDALRGYL</sequence>
<comment type="caution">
    <text evidence="2">The sequence shown here is derived from an EMBL/GenBank/DDBJ whole genome shotgun (WGS) entry which is preliminary data.</text>
</comment>
<evidence type="ECO:0000256" key="1">
    <source>
        <dbReference type="SAM" id="MobiDB-lite"/>
    </source>
</evidence>
<organism evidence="2 3">
    <name type="scientific">Pseudofulvimonas gallinarii</name>
    <dbReference type="NCBI Taxonomy" id="634155"/>
    <lineage>
        <taxon>Bacteria</taxon>
        <taxon>Pseudomonadati</taxon>
        <taxon>Pseudomonadota</taxon>
        <taxon>Gammaproteobacteria</taxon>
        <taxon>Lysobacterales</taxon>
        <taxon>Rhodanobacteraceae</taxon>
        <taxon>Pseudofulvimonas</taxon>
    </lineage>
</organism>
<name>A0A4R3L8E7_9GAMM</name>
<keyword evidence="3" id="KW-1185">Reference proteome</keyword>
<feature type="region of interest" description="Disordered" evidence="1">
    <location>
        <begin position="1"/>
        <end position="51"/>
    </location>
</feature>
<evidence type="ECO:0000313" key="3">
    <source>
        <dbReference type="Proteomes" id="UP000294599"/>
    </source>
</evidence>
<dbReference type="Proteomes" id="UP000294599">
    <property type="component" value="Unassembled WGS sequence"/>
</dbReference>
<dbReference type="RefSeq" id="WP_205984912.1">
    <property type="nucleotide sequence ID" value="NZ_MJEV01000064.1"/>
</dbReference>
<dbReference type="EMBL" id="SMAF01000021">
    <property type="protein sequence ID" value="TCS94504.1"/>
    <property type="molecule type" value="Genomic_DNA"/>
</dbReference>
<evidence type="ECO:0000313" key="2">
    <source>
        <dbReference type="EMBL" id="TCS94504.1"/>
    </source>
</evidence>
<dbReference type="AlphaFoldDB" id="A0A4R3L8E7"/>
<feature type="compositionally biased region" description="Basic residues" evidence="1">
    <location>
        <begin position="32"/>
        <end position="45"/>
    </location>
</feature>
<reference evidence="2 3" key="1">
    <citation type="submission" date="2019-03" db="EMBL/GenBank/DDBJ databases">
        <title>Genomic Encyclopedia of Type Strains, Phase IV (KMG-IV): sequencing the most valuable type-strain genomes for metagenomic binning, comparative biology and taxonomic classification.</title>
        <authorList>
            <person name="Goeker M."/>
        </authorList>
    </citation>
    <scope>NUCLEOTIDE SEQUENCE [LARGE SCALE GENOMIC DNA]</scope>
    <source>
        <strain evidence="2 3">DSM 21944</strain>
    </source>
</reference>
<accession>A0A4R3L8E7</accession>